<gene>
    <name evidence="1" type="ORF">A130_15390</name>
</gene>
<evidence type="ECO:0000313" key="2">
    <source>
        <dbReference type="Proteomes" id="UP000094165"/>
    </source>
</evidence>
<name>A0A1E5D076_9VIBR</name>
<protein>
    <recommendedName>
        <fullName evidence="3">DUF4238 domain-containing protein</fullName>
    </recommendedName>
</protein>
<dbReference type="Proteomes" id="UP000094165">
    <property type="component" value="Unassembled WGS sequence"/>
</dbReference>
<dbReference type="InterPro" id="IPR025332">
    <property type="entry name" value="DUF4238"/>
</dbReference>
<dbReference type="RefSeq" id="WP_017053546.1">
    <property type="nucleotide sequence ID" value="NZ_AJYW02000106.1"/>
</dbReference>
<reference evidence="1 2" key="1">
    <citation type="journal article" date="2012" name="Science">
        <title>Ecological populations of bacteria act as socially cohesive units of antibiotic production and resistance.</title>
        <authorList>
            <person name="Cordero O.X."/>
            <person name="Wildschutte H."/>
            <person name="Kirkup B."/>
            <person name="Proehl S."/>
            <person name="Ngo L."/>
            <person name="Hussain F."/>
            <person name="Le Roux F."/>
            <person name="Mincer T."/>
            <person name="Polz M.F."/>
        </authorList>
    </citation>
    <scope>NUCLEOTIDE SEQUENCE [LARGE SCALE GENOMIC DNA]</scope>
    <source>
        <strain evidence="1 2">FF-238</strain>
    </source>
</reference>
<proteinExistence type="predicted"/>
<dbReference type="AlphaFoldDB" id="A0A1E5D076"/>
<keyword evidence="2" id="KW-1185">Reference proteome</keyword>
<sequence length="335" mass="40187">MESGPKDHHYLPQFYLKSFSFRSKKKSRLHKLYSYDKIYERRVTPKLTREICYEKHRNTLQIDGTKDLFIEKSFSELETIMAEFFRVTQEFSLEYDNEKKKKLKVWDREKFFRYPTVVPLKDLLSETYYYRLMNYFLSVFYWRLTVHDEYFEVNTTKSFLSESIKNLSSASKLDRDFGLNELEINLEEYMEFSFVLNEEHNFMKIFKSLIYPMDSIFKLNGNAKDFYKLYIPTISLVSSDFPFVTKSNGVALDREFIFTWSPDSVFLNIDKLKASKRINLHEFGFKISVLNYLQAKRYVFCKDEKMLKNVIWFANMRYGVNGVSALKSELFGCVE</sequence>
<dbReference type="Pfam" id="PF14022">
    <property type="entry name" value="DUF4238"/>
    <property type="match status" value="1"/>
</dbReference>
<evidence type="ECO:0008006" key="3">
    <source>
        <dbReference type="Google" id="ProtNLM"/>
    </source>
</evidence>
<evidence type="ECO:0000313" key="1">
    <source>
        <dbReference type="EMBL" id="OEE76696.1"/>
    </source>
</evidence>
<comment type="caution">
    <text evidence="1">The sequence shown here is derived from an EMBL/GenBank/DDBJ whole genome shotgun (WGS) entry which is preliminary data.</text>
</comment>
<accession>A0A1E5D076</accession>
<dbReference type="EMBL" id="AJYW02000106">
    <property type="protein sequence ID" value="OEE76696.1"/>
    <property type="molecule type" value="Genomic_DNA"/>
</dbReference>
<organism evidence="1 2">
    <name type="scientific">Vibrio genomosp. F6 str. FF-238</name>
    <dbReference type="NCBI Taxonomy" id="1191298"/>
    <lineage>
        <taxon>Bacteria</taxon>
        <taxon>Pseudomonadati</taxon>
        <taxon>Pseudomonadota</taxon>
        <taxon>Gammaproteobacteria</taxon>
        <taxon>Vibrionales</taxon>
        <taxon>Vibrionaceae</taxon>
        <taxon>Vibrio</taxon>
    </lineage>
</organism>